<dbReference type="RefSeq" id="WP_121687564.1">
    <property type="nucleotide sequence ID" value="NZ_RCUY01000002.1"/>
</dbReference>
<name>A0A3L7ATV1_9MICO</name>
<dbReference type="InterPro" id="IPR050188">
    <property type="entry name" value="RluA_PseudoU_synthase"/>
</dbReference>
<dbReference type="GO" id="GO:0140098">
    <property type="term" value="F:catalytic activity, acting on RNA"/>
    <property type="evidence" value="ECO:0007669"/>
    <property type="project" value="UniProtKB-ARBA"/>
</dbReference>
<proteinExistence type="predicted"/>
<comment type="catalytic activity">
    <reaction evidence="1">
        <text>a uridine in RNA = a pseudouridine in RNA</text>
        <dbReference type="Rhea" id="RHEA:48348"/>
        <dbReference type="Rhea" id="RHEA-COMP:12068"/>
        <dbReference type="Rhea" id="RHEA-COMP:12069"/>
        <dbReference type="ChEBI" id="CHEBI:65314"/>
        <dbReference type="ChEBI" id="CHEBI:65315"/>
    </reaction>
</comment>
<evidence type="ECO:0000256" key="3">
    <source>
        <dbReference type="ARBA" id="ARBA00033164"/>
    </source>
</evidence>
<dbReference type="EMBL" id="RCUY01000002">
    <property type="protein sequence ID" value="RLP83943.1"/>
    <property type="molecule type" value="Genomic_DNA"/>
</dbReference>
<sequence length="316" mass="35911">MPPRSPLPQRLGLDAAWLRTNDGDRSAPPAWATMREWLHYRLPENVEVDTFLDTGRFVYANGEAVRGEDGYRSNTFIWFHRDLPVETPVPGKIRVIHRDERIVVIDKPPFLSSIPRGRHVRESVVVRMREELGLPELSPMHRLDRVTSGVLMLATEQRWRAPYQTMFMRGEVQKVYRALAGIREDLVLPTVVRNHLIKERGIMNAEIVPGVEPNSESLVELESEITPGPDGARRGIYKLSPRTGKTHQLRMHLWSLGIPIAGDPLYPVAQDVAVDDFSTPLQLLAHTLSFSDPIDGTERHFESTRPFPLTAETDAR</sequence>
<dbReference type="InterPro" id="IPR020103">
    <property type="entry name" value="PsdUridine_synth_cat_dom_sf"/>
</dbReference>
<dbReference type="GO" id="GO:0009982">
    <property type="term" value="F:pseudouridine synthase activity"/>
    <property type="evidence" value="ECO:0007669"/>
    <property type="project" value="InterPro"/>
</dbReference>
<dbReference type="Proteomes" id="UP000269438">
    <property type="component" value="Unassembled WGS sequence"/>
</dbReference>
<dbReference type="InterPro" id="IPR006145">
    <property type="entry name" value="PsdUridine_synth_RsuA/RluA"/>
</dbReference>
<dbReference type="SUPFAM" id="SSF55120">
    <property type="entry name" value="Pseudouridine synthase"/>
    <property type="match status" value="1"/>
</dbReference>
<evidence type="ECO:0000256" key="2">
    <source>
        <dbReference type="ARBA" id="ARBA00031870"/>
    </source>
</evidence>
<comment type="caution">
    <text evidence="6">The sequence shown here is derived from an EMBL/GenBank/DDBJ whole genome shotgun (WGS) entry which is preliminary data.</text>
</comment>
<evidence type="ECO:0000256" key="1">
    <source>
        <dbReference type="ARBA" id="ARBA00000073"/>
    </source>
</evidence>
<reference evidence="6 7" key="1">
    <citation type="submission" date="2018-10" db="EMBL/GenBank/DDBJ databases">
        <authorList>
            <person name="Li J."/>
        </authorList>
    </citation>
    <scope>NUCLEOTIDE SEQUENCE [LARGE SCALE GENOMIC DNA]</scope>
    <source>
        <strain evidence="6 7">JCM 11654</strain>
    </source>
</reference>
<organism evidence="6 7">
    <name type="scientific">Mycetocola lacteus</name>
    <dbReference type="NCBI Taxonomy" id="76637"/>
    <lineage>
        <taxon>Bacteria</taxon>
        <taxon>Bacillati</taxon>
        <taxon>Actinomycetota</taxon>
        <taxon>Actinomycetes</taxon>
        <taxon>Micrococcales</taxon>
        <taxon>Microbacteriaceae</taxon>
        <taxon>Mycetocola</taxon>
    </lineage>
</organism>
<feature type="region of interest" description="Disordered" evidence="4">
    <location>
        <begin position="296"/>
        <end position="316"/>
    </location>
</feature>
<evidence type="ECO:0000313" key="6">
    <source>
        <dbReference type="EMBL" id="RLP83943.1"/>
    </source>
</evidence>
<dbReference type="Pfam" id="PF00849">
    <property type="entry name" value="PseudoU_synth_2"/>
    <property type="match status" value="1"/>
</dbReference>
<dbReference type="Gene3D" id="3.30.2350.10">
    <property type="entry name" value="Pseudouridine synthase"/>
    <property type="match status" value="1"/>
</dbReference>
<dbReference type="GO" id="GO:0000455">
    <property type="term" value="P:enzyme-directed rRNA pseudouridine synthesis"/>
    <property type="evidence" value="ECO:0007669"/>
    <property type="project" value="TreeGrafter"/>
</dbReference>
<accession>A0A3L7ATV1</accession>
<evidence type="ECO:0000313" key="7">
    <source>
        <dbReference type="Proteomes" id="UP000269438"/>
    </source>
</evidence>
<protein>
    <recommendedName>
        <fullName evidence="2">RNA pseudouridylate synthase</fullName>
    </recommendedName>
    <alternativeName>
        <fullName evidence="3">RNA-uridine isomerase</fullName>
    </alternativeName>
</protein>
<feature type="domain" description="Pseudouridine synthase RsuA/RluA-like" evidence="5">
    <location>
        <begin position="102"/>
        <end position="253"/>
    </location>
</feature>
<dbReference type="AlphaFoldDB" id="A0A3L7ATV1"/>
<keyword evidence="7" id="KW-1185">Reference proteome</keyword>
<dbReference type="GO" id="GO:0003723">
    <property type="term" value="F:RNA binding"/>
    <property type="evidence" value="ECO:0007669"/>
    <property type="project" value="InterPro"/>
</dbReference>
<dbReference type="PANTHER" id="PTHR21600:SF84">
    <property type="entry name" value="PSEUDOURIDINE SYNTHASE RSUA_RLUA-LIKE DOMAIN-CONTAINING PROTEIN"/>
    <property type="match status" value="1"/>
</dbReference>
<evidence type="ECO:0000259" key="5">
    <source>
        <dbReference type="Pfam" id="PF00849"/>
    </source>
</evidence>
<gene>
    <name evidence="6" type="ORF">D9V34_03850</name>
</gene>
<dbReference type="OrthoDB" id="9807829at2"/>
<dbReference type="PANTHER" id="PTHR21600">
    <property type="entry name" value="MITOCHONDRIAL RNA PSEUDOURIDINE SYNTHASE"/>
    <property type="match status" value="1"/>
</dbReference>
<evidence type="ECO:0000256" key="4">
    <source>
        <dbReference type="SAM" id="MobiDB-lite"/>
    </source>
</evidence>